<keyword evidence="3" id="KW-1185">Reference proteome</keyword>
<evidence type="ECO:0000313" key="3">
    <source>
        <dbReference type="Proteomes" id="UP001432166"/>
    </source>
</evidence>
<dbReference type="PROSITE" id="PS51257">
    <property type="entry name" value="PROKAR_LIPOPROTEIN"/>
    <property type="match status" value="1"/>
</dbReference>
<sequence length="207" mass="21497">MRRVHGGRWPAWAATAVLVTVAAACGNPDAGAGDAGSGTGTGDAGSGSPTPSGPRPSPSHAHFVDDIEWSDGGGRVGMYYAAGRGLMEQHQETAGGPWSRPRLVYATEGDACQSITLKAFRGTVTAIANWGVYCADGEPPTESVAAVGTRGLSAWDTKATEDFDGWEKAAPVAGTGDLLFTNSSTEWLTRLRWSPAGGFGEVEDIRR</sequence>
<feature type="region of interest" description="Disordered" evidence="1">
    <location>
        <begin position="32"/>
        <end position="67"/>
    </location>
</feature>
<evidence type="ECO:0008006" key="4">
    <source>
        <dbReference type="Google" id="ProtNLM"/>
    </source>
</evidence>
<proteinExistence type="predicted"/>
<gene>
    <name evidence="2" type="ORF">OG288_40245</name>
</gene>
<feature type="compositionally biased region" description="Gly residues" evidence="1">
    <location>
        <begin position="33"/>
        <end position="45"/>
    </location>
</feature>
<protein>
    <recommendedName>
        <fullName evidence="4">Lipoprotein</fullName>
    </recommendedName>
</protein>
<evidence type="ECO:0000256" key="1">
    <source>
        <dbReference type="SAM" id="MobiDB-lite"/>
    </source>
</evidence>
<name>A0ABZ1JRS8_9ACTN</name>
<dbReference type="RefSeq" id="WP_328939540.1">
    <property type="nucleotide sequence ID" value="NZ_CP108133.1"/>
</dbReference>
<organism evidence="2 3">
    <name type="scientific">Streptomyces tauricus</name>
    <dbReference type="NCBI Taxonomy" id="68274"/>
    <lineage>
        <taxon>Bacteria</taxon>
        <taxon>Bacillati</taxon>
        <taxon>Actinomycetota</taxon>
        <taxon>Actinomycetes</taxon>
        <taxon>Kitasatosporales</taxon>
        <taxon>Streptomycetaceae</taxon>
        <taxon>Streptomyces</taxon>
        <taxon>Streptomyces aurantiacus group</taxon>
    </lineage>
</organism>
<dbReference type="Proteomes" id="UP001432166">
    <property type="component" value="Chromosome"/>
</dbReference>
<dbReference type="EMBL" id="CP108133">
    <property type="protein sequence ID" value="WTP54012.1"/>
    <property type="molecule type" value="Genomic_DNA"/>
</dbReference>
<evidence type="ECO:0000313" key="2">
    <source>
        <dbReference type="EMBL" id="WTP54012.1"/>
    </source>
</evidence>
<accession>A0ABZ1JRS8</accession>
<reference evidence="2" key="1">
    <citation type="submission" date="2022-10" db="EMBL/GenBank/DDBJ databases">
        <title>The complete genomes of actinobacterial strains from the NBC collection.</title>
        <authorList>
            <person name="Joergensen T.S."/>
            <person name="Alvarez Arevalo M."/>
            <person name="Sterndorff E.B."/>
            <person name="Faurdal D."/>
            <person name="Vuksanovic O."/>
            <person name="Mourched A.-S."/>
            <person name="Charusanti P."/>
            <person name="Shaw S."/>
            <person name="Blin K."/>
            <person name="Weber T."/>
        </authorList>
    </citation>
    <scope>NUCLEOTIDE SEQUENCE</scope>
    <source>
        <strain evidence="2">NBC_00189</strain>
    </source>
</reference>